<keyword evidence="3" id="KW-0813">Transport</keyword>
<keyword evidence="4" id="KW-1003">Cell membrane</keyword>
<evidence type="ECO:0000256" key="2">
    <source>
        <dbReference type="ARBA" id="ARBA00010145"/>
    </source>
</evidence>
<evidence type="ECO:0000256" key="1">
    <source>
        <dbReference type="ARBA" id="ARBA00004651"/>
    </source>
</evidence>
<dbReference type="Pfam" id="PF03547">
    <property type="entry name" value="Mem_trans"/>
    <property type="match status" value="1"/>
</dbReference>
<dbReference type="InterPro" id="IPR038770">
    <property type="entry name" value="Na+/solute_symporter_sf"/>
</dbReference>
<dbReference type="PANTHER" id="PTHR36838">
    <property type="entry name" value="AUXIN EFFLUX CARRIER FAMILY PROTEIN"/>
    <property type="match status" value="1"/>
</dbReference>
<dbReference type="Proteomes" id="UP001139516">
    <property type="component" value="Unassembled WGS sequence"/>
</dbReference>
<comment type="similarity">
    <text evidence="2">Belongs to the auxin efflux carrier (TC 2.A.69) family.</text>
</comment>
<organism evidence="9 10">
    <name type="scientific">Roseomonas acroporae</name>
    <dbReference type="NCBI Taxonomy" id="2937791"/>
    <lineage>
        <taxon>Bacteria</taxon>
        <taxon>Pseudomonadati</taxon>
        <taxon>Pseudomonadota</taxon>
        <taxon>Alphaproteobacteria</taxon>
        <taxon>Acetobacterales</taxon>
        <taxon>Roseomonadaceae</taxon>
        <taxon>Roseomonas</taxon>
    </lineage>
</organism>
<feature type="transmembrane region" description="Helical" evidence="8">
    <location>
        <begin position="286"/>
        <end position="307"/>
    </location>
</feature>
<protein>
    <submittedName>
        <fullName evidence="9">AEC family transporter</fullName>
    </submittedName>
</protein>
<accession>A0A9X1Y8V2</accession>
<gene>
    <name evidence="9" type="ORF">M0638_12475</name>
</gene>
<comment type="subcellular location">
    <subcellularLocation>
        <location evidence="1">Cell membrane</location>
        <topology evidence="1">Multi-pass membrane protein</topology>
    </subcellularLocation>
</comment>
<dbReference type="InterPro" id="IPR004776">
    <property type="entry name" value="Mem_transp_PIN-like"/>
</dbReference>
<evidence type="ECO:0000313" key="9">
    <source>
        <dbReference type="EMBL" id="MCK8785200.1"/>
    </source>
</evidence>
<feature type="transmembrane region" description="Helical" evidence="8">
    <location>
        <begin position="67"/>
        <end position="88"/>
    </location>
</feature>
<keyword evidence="5 8" id="KW-0812">Transmembrane</keyword>
<feature type="transmembrane region" description="Helical" evidence="8">
    <location>
        <begin position="169"/>
        <end position="191"/>
    </location>
</feature>
<evidence type="ECO:0000256" key="4">
    <source>
        <dbReference type="ARBA" id="ARBA00022475"/>
    </source>
</evidence>
<keyword evidence="10" id="KW-1185">Reference proteome</keyword>
<evidence type="ECO:0000313" key="10">
    <source>
        <dbReference type="Proteomes" id="UP001139516"/>
    </source>
</evidence>
<dbReference type="EMBL" id="JALPRX010000051">
    <property type="protein sequence ID" value="MCK8785200.1"/>
    <property type="molecule type" value="Genomic_DNA"/>
</dbReference>
<feature type="transmembrane region" description="Helical" evidence="8">
    <location>
        <begin position="123"/>
        <end position="148"/>
    </location>
</feature>
<keyword evidence="6 8" id="KW-1133">Transmembrane helix</keyword>
<dbReference type="PANTHER" id="PTHR36838:SF4">
    <property type="entry name" value="AUXIN EFFLUX CARRIER FAMILY PROTEIN"/>
    <property type="match status" value="1"/>
</dbReference>
<feature type="transmembrane region" description="Helical" evidence="8">
    <location>
        <begin position="38"/>
        <end position="55"/>
    </location>
</feature>
<dbReference type="AlphaFoldDB" id="A0A9X1Y8V2"/>
<feature type="transmembrane region" description="Helical" evidence="8">
    <location>
        <begin position="7"/>
        <end position="26"/>
    </location>
</feature>
<comment type="caution">
    <text evidence="9">The sequence shown here is derived from an EMBL/GenBank/DDBJ whole genome shotgun (WGS) entry which is preliminary data.</text>
</comment>
<feature type="transmembrane region" description="Helical" evidence="8">
    <location>
        <begin position="100"/>
        <end position="117"/>
    </location>
</feature>
<feature type="transmembrane region" description="Helical" evidence="8">
    <location>
        <begin position="197"/>
        <end position="219"/>
    </location>
</feature>
<dbReference type="RefSeq" id="WP_248667324.1">
    <property type="nucleotide sequence ID" value="NZ_JALPRX010000051.1"/>
</dbReference>
<evidence type="ECO:0000256" key="3">
    <source>
        <dbReference type="ARBA" id="ARBA00022448"/>
    </source>
</evidence>
<evidence type="ECO:0000256" key="8">
    <source>
        <dbReference type="SAM" id="Phobius"/>
    </source>
</evidence>
<dbReference type="GO" id="GO:0005886">
    <property type="term" value="C:plasma membrane"/>
    <property type="evidence" value="ECO:0007669"/>
    <property type="project" value="UniProtKB-SubCell"/>
</dbReference>
<sequence length="308" mass="31498">MALWLDAFVPTFGLIALGLLLRRSVLPENAVWAGMERLVFYVLLPCQLAASISTVDLARLPLGGMAAALWLALLFATGASILLARALGLGFATMTSVLQGGIRFNTLMALAMAAPLFGPPGLAFGGITAGLIVPGVQVLLTLVFAMGGETGGARRLPPLRVVAWQMARNPLLLGCLAGFVLAAMGGMPIGFGALVRALGAAAVPLGLLSVGAALTLGGMRARLPTQLLTSALKLLVVPAGTWAFCRLLGLPPLATAVATLFMAIPTATTSYVTARAMGGDAPLMAALTTTEHVLAVLTLPLWVALLVG</sequence>
<reference evidence="9" key="1">
    <citation type="submission" date="2022-04" db="EMBL/GenBank/DDBJ databases">
        <title>Roseomonas acroporae sp. nov., isolated from coral Acropora digitifera.</title>
        <authorList>
            <person name="Sun H."/>
        </authorList>
    </citation>
    <scope>NUCLEOTIDE SEQUENCE</scope>
    <source>
        <strain evidence="9">NAR14</strain>
    </source>
</reference>
<evidence type="ECO:0000256" key="7">
    <source>
        <dbReference type="ARBA" id="ARBA00023136"/>
    </source>
</evidence>
<evidence type="ECO:0000256" key="5">
    <source>
        <dbReference type="ARBA" id="ARBA00022692"/>
    </source>
</evidence>
<dbReference type="GO" id="GO:0055085">
    <property type="term" value="P:transmembrane transport"/>
    <property type="evidence" value="ECO:0007669"/>
    <property type="project" value="InterPro"/>
</dbReference>
<proteinExistence type="inferred from homology"/>
<evidence type="ECO:0000256" key="6">
    <source>
        <dbReference type="ARBA" id="ARBA00022989"/>
    </source>
</evidence>
<name>A0A9X1Y8V2_9PROT</name>
<keyword evidence="7 8" id="KW-0472">Membrane</keyword>
<dbReference type="Gene3D" id="1.20.1530.20">
    <property type="match status" value="1"/>
</dbReference>